<organism evidence="6 7">
    <name type="scientific">Candidatus Roizmanbacteria bacterium RIFCSPLOWO2_01_FULL_40_42</name>
    <dbReference type="NCBI Taxonomy" id="1802066"/>
    <lineage>
        <taxon>Bacteria</taxon>
        <taxon>Candidatus Roizmaniibacteriota</taxon>
    </lineage>
</organism>
<sequence length="341" mass="38878">MNVSIILALIFLISILSIGVILFFVHRWLAQLKETDDSSDKLLEVIKTLQTGGAEDRKVLQQSLERNQEAFNTRLDNAAKVIGGVQKSIGEFSEIGRSMRDLQDFLQSPKLRGNIGESILKDLLTQHFPKESYRMQYAFKNGEKVDAVIKTAAGIIPIDSKFPMENYRKMVKETSEMQREKIKKEFVRDVKKHIQDISKKYILVTEGTTDYAFMYIPSEAIFYEIVSDADLYDFSSRQRVISVSPTSFYAYIRAILMSMEGQRIQSKAKEILEILQSIKKDYEKSDEALAVLTKHVTNAYNQIAQFGKNFSALGQKIASTRLLTSKKDDEKLLKEAPDGEE</sequence>
<evidence type="ECO:0000256" key="4">
    <source>
        <dbReference type="ARBA" id="ARBA00023172"/>
    </source>
</evidence>
<gene>
    <name evidence="6" type="ORF">A3B50_00645</name>
</gene>
<dbReference type="Proteomes" id="UP000178558">
    <property type="component" value="Unassembled WGS sequence"/>
</dbReference>
<proteinExistence type="inferred from homology"/>
<evidence type="ECO:0008006" key="8">
    <source>
        <dbReference type="Google" id="ProtNLM"/>
    </source>
</evidence>
<reference evidence="6 7" key="1">
    <citation type="journal article" date="2016" name="Nat. Commun.">
        <title>Thousands of microbial genomes shed light on interconnected biogeochemical processes in an aquifer system.</title>
        <authorList>
            <person name="Anantharaman K."/>
            <person name="Brown C.T."/>
            <person name="Hug L.A."/>
            <person name="Sharon I."/>
            <person name="Castelle C.J."/>
            <person name="Probst A.J."/>
            <person name="Thomas B.C."/>
            <person name="Singh A."/>
            <person name="Wilkins M.J."/>
            <person name="Karaoz U."/>
            <person name="Brodie E.L."/>
            <person name="Williams K.H."/>
            <person name="Hubbard S.S."/>
            <person name="Banfield J.F."/>
        </authorList>
    </citation>
    <scope>NUCLEOTIDE SEQUENCE [LARGE SCALE GENOMIC DNA]</scope>
</reference>
<evidence type="ECO:0000256" key="1">
    <source>
        <dbReference type="ARBA" id="ARBA00003416"/>
    </source>
</evidence>
<dbReference type="AlphaFoldDB" id="A0A1F7J4X7"/>
<feature type="transmembrane region" description="Helical" evidence="5">
    <location>
        <begin position="6"/>
        <end position="25"/>
    </location>
</feature>
<evidence type="ECO:0000313" key="6">
    <source>
        <dbReference type="EMBL" id="OGK50671.1"/>
    </source>
</evidence>
<evidence type="ECO:0000256" key="2">
    <source>
        <dbReference type="ARBA" id="ARBA00009840"/>
    </source>
</evidence>
<comment type="function">
    <text evidence="1">Involved in DNA recombination.</text>
</comment>
<dbReference type="EMBL" id="MGAQ01000014">
    <property type="protein sequence ID" value="OGK50671.1"/>
    <property type="molecule type" value="Genomic_DNA"/>
</dbReference>
<evidence type="ECO:0000256" key="3">
    <source>
        <dbReference type="ARBA" id="ARBA00023054"/>
    </source>
</evidence>
<dbReference type="PANTHER" id="PTHR30563">
    <property type="entry name" value="DNA RECOMBINATION PROTEIN RMUC"/>
    <property type="match status" value="1"/>
</dbReference>
<protein>
    <recommendedName>
        <fullName evidence="8">DNA recombination protein RmuC</fullName>
    </recommendedName>
</protein>
<dbReference type="Pfam" id="PF02646">
    <property type="entry name" value="RmuC"/>
    <property type="match status" value="1"/>
</dbReference>
<dbReference type="PANTHER" id="PTHR30563:SF0">
    <property type="entry name" value="DNA RECOMBINATION PROTEIN RMUC"/>
    <property type="match status" value="1"/>
</dbReference>
<evidence type="ECO:0000256" key="5">
    <source>
        <dbReference type="SAM" id="Phobius"/>
    </source>
</evidence>
<name>A0A1F7J4X7_9BACT</name>
<keyword evidence="5" id="KW-0472">Membrane</keyword>
<evidence type="ECO:0000313" key="7">
    <source>
        <dbReference type="Proteomes" id="UP000178558"/>
    </source>
</evidence>
<comment type="similarity">
    <text evidence="2">Belongs to the RmuC family.</text>
</comment>
<keyword evidence="5" id="KW-1133">Transmembrane helix</keyword>
<keyword evidence="3" id="KW-0175">Coiled coil</keyword>
<comment type="caution">
    <text evidence="6">The sequence shown here is derived from an EMBL/GenBank/DDBJ whole genome shotgun (WGS) entry which is preliminary data.</text>
</comment>
<keyword evidence="4" id="KW-0233">DNA recombination</keyword>
<keyword evidence="5" id="KW-0812">Transmembrane</keyword>
<accession>A0A1F7J4X7</accession>
<dbReference type="InterPro" id="IPR003798">
    <property type="entry name" value="DNA_recombination_RmuC"/>
</dbReference>
<dbReference type="GO" id="GO:0006310">
    <property type="term" value="P:DNA recombination"/>
    <property type="evidence" value="ECO:0007669"/>
    <property type="project" value="UniProtKB-KW"/>
</dbReference>